<dbReference type="GO" id="GO:0004099">
    <property type="term" value="F:chitin deacetylase activity"/>
    <property type="evidence" value="ECO:0007669"/>
    <property type="project" value="UniProtKB-EC"/>
</dbReference>
<keyword evidence="5 17" id="KW-0732">Signal</keyword>
<comment type="function">
    <text evidence="14">Hydrolyzes the N-acetamido groups of N-acetyl-D-glucosamine residues in chitin to form chitosan and acetate. Chitosan is a component of the spore wall.</text>
</comment>
<evidence type="ECO:0000256" key="8">
    <source>
        <dbReference type="ARBA" id="ARBA00023024"/>
    </source>
</evidence>
<evidence type="ECO:0000256" key="10">
    <source>
        <dbReference type="ARBA" id="ARBA00023285"/>
    </source>
</evidence>
<dbReference type="Pfam" id="PF01522">
    <property type="entry name" value="Polysacc_deac_1"/>
    <property type="match status" value="1"/>
</dbReference>
<evidence type="ECO:0000256" key="1">
    <source>
        <dbReference type="ARBA" id="ARBA00001941"/>
    </source>
</evidence>
<dbReference type="GO" id="GO:0005628">
    <property type="term" value="C:prospore membrane"/>
    <property type="evidence" value="ECO:0007669"/>
    <property type="project" value="TreeGrafter"/>
</dbReference>
<dbReference type="InterPro" id="IPR050248">
    <property type="entry name" value="Polysacc_deacetylase_ArnD"/>
</dbReference>
<evidence type="ECO:0000256" key="16">
    <source>
        <dbReference type="SAM" id="MobiDB-lite"/>
    </source>
</evidence>
<comment type="catalytic activity">
    <reaction evidence="13">
        <text>[(1-&gt;4)-N-acetyl-beta-D-glucosaminyl](n) + n H2O = chitosan + n acetate</text>
        <dbReference type="Rhea" id="RHEA:10464"/>
        <dbReference type="Rhea" id="RHEA-COMP:9593"/>
        <dbReference type="Rhea" id="RHEA-COMP:9597"/>
        <dbReference type="ChEBI" id="CHEBI:15377"/>
        <dbReference type="ChEBI" id="CHEBI:17029"/>
        <dbReference type="ChEBI" id="CHEBI:30089"/>
        <dbReference type="ChEBI" id="CHEBI:57704"/>
        <dbReference type="EC" id="3.5.1.41"/>
    </reaction>
    <physiologicalReaction direction="left-to-right" evidence="13">
        <dbReference type="Rhea" id="RHEA:10465"/>
    </physiologicalReaction>
</comment>
<sequence>MVSNAVISILILSSTFINNASGLRVPVSQKVQSNLRPEQLKTTTSPDDIGGFSKAKTPVGWDPNILAQEPFPQWLTDFTGLYEWPGLEPPYIPLDFIDFKKISKFPTHEQGACPQSRDSCSYDCYKCVEPDDVYSCKKLSQSFDDGPSPATPKLLSHLKHKTSFFTLGINVVRFPEIYRQVKDEGHLLGSHTWSHKYLPSLSNEEIIAQVQWSVWAMNATGNHLPKWFRPPYGGIDNRVRSILRQFGLQSAVWDYDTFDWQLMSNQKTESEILEEVKKWKYKSNDPNGLILEHDGSIKTVNLAVEIDNIIGDDQLTVAECAGGINYIKEFPETSHEH</sequence>
<feature type="region of interest" description="Disordered" evidence="16">
    <location>
        <begin position="34"/>
        <end position="53"/>
    </location>
</feature>
<reference evidence="19 20" key="1">
    <citation type="journal article" date="2012" name="Eukaryot. Cell">
        <title>Draft genome sequence of Wickerhamomyces ciferrii NRRL Y-1031 F-60-10.</title>
        <authorList>
            <person name="Schneider J."/>
            <person name="Andrea H."/>
            <person name="Blom J."/>
            <person name="Jaenicke S."/>
            <person name="Ruckert C."/>
            <person name="Schorsch C."/>
            <person name="Szczepanowski R."/>
            <person name="Farwick M."/>
            <person name="Goesmann A."/>
            <person name="Puhler A."/>
            <person name="Schaffer S."/>
            <person name="Tauch A."/>
            <person name="Kohler T."/>
            <person name="Brinkrolf K."/>
        </authorList>
    </citation>
    <scope>NUCLEOTIDE SEQUENCE [LARGE SCALE GENOMIC DNA]</scope>
    <source>
        <strain evidence="20">ATCC 14091 / BCRC 22168 / CBS 111 / JCM 3599 / NBRC 0793 / NRRL Y-1031 F-60-10</strain>
    </source>
</reference>
<keyword evidence="3" id="KW-0147">Chitin-binding</keyword>
<evidence type="ECO:0000256" key="4">
    <source>
        <dbReference type="ARBA" id="ARBA00022723"/>
    </source>
</evidence>
<dbReference type="InParanoid" id="K0KWZ6"/>
<feature type="domain" description="NodB homology" evidence="18">
    <location>
        <begin position="137"/>
        <end position="327"/>
    </location>
</feature>
<evidence type="ECO:0000256" key="3">
    <source>
        <dbReference type="ARBA" id="ARBA00022669"/>
    </source>
</evidence>
<proteinExistence type="inferred from homology"/>
<dbReference type="GO" id="GO:0046872">
    <property type="term" value="F:metal ion binding"/>
    <property type="evidence" value="ECO:0007669"/>
    <property type="project" value="UniProtKB-KW"/>
</dbReference>
<comment type="cofactor">
    <cofactor evidence="1">
        <name>Co(2+)</name>
        <dbReference type="ChEBI" id="CHEBI:48828"/>
    </cofactor>
</comment>
<evidence type="ECO:0000256" key="17">
    <source>
        <dbReference type="SAM" id="SignalP"/>
    </source>
</evidence>
<evidence type="ECO:0000313" key="19">
    <source>
        <dbReference type="EMBL" id="CCH46572.1"/>
    </source>
</evidence>
<dbReference type="SUPFAM" id="SSF88713">
    <property type="entry name" value="Glycoside hydrolase/deacetylase"/>
    <property type="match status" value="1"/>
</dbReference>
<name>K0KWZ6_WICCF</name>
<dbReference type="FunFam" id="3.20.20.370:FF:000008">
    <property type="entry name" value="Chitin deacetylase"/>
    <property type="match status" value="1"/>
</dbReference>
<evidence type="ECO:0000256" key="5">
    <source>
        <dbReference type="ARBA" id="ARBA00022729"/>
    </source>
</evidence>
<feature type="chain" id="PRO_5003834998" description="chitin deacetylase" evidence="17">
    <location>
        <begin position="23"/>
        <end position="337"/>
    </location>
</feature>
<dbReference type="HOGENOM" id="CLU_030200_1_0_1"/>
<keyword evidence="11" id="KW-0624">Polysaccharide degradation</keyword>
<evidence type="ECO:0000256" key="13">
    <source>
        <dbReference type="ARBA" id="ARBA00048494"/>
    </source>
</evidence>
<dbReference type="PROSITE" id="PS51677">
    <property type="entry name" value="NODB"/>
    <property type="match status" value="1"/>
</dbReference>
<dbReference type="FunCoup" id="K0KWZ6">
    <property type="interactions" value="40"/>
</dbReference>
<dbReference type="eggNOG" id="ENOG502QRIP">
    <property type="taxonomic scope" value="Eukaryota"/>
</dbReference>
<dbReference type="GO" id="GO:0030476">
    <property type="term" value="P:ascospore wall assembly"/>
    <property type="evidence" value="ECO:0007669"/>
    <property type="project" value="UniProtKB-ARBA"/>
</dbReference>
<keyword evidence="10" id="KW-0170">Cobalt</keyword>
<evidence type="ECO:0000256" key="14">
    <source>
        <dbReference type="ARBA" id="ARBA00054095"/>
    </source>
</evidence>
<keyword evidence="4" id="KW-0479">Metal-binding</keyword>
<evidence type="ECO:0000256" key="15">
    <source>
        <dbReference type="ARBA" id="ARBA00060373"/>
    </source>
</evidence>
<feature type="compositionally biased region" description="Polar residues" evidence="16">
    <location>
        <begin position="34"/>
        <end position="46"/>
    </location>
</feature>
<evidence type="ECO:0000259" key="18">
    <source>
        <dbReference type="PROSITE" id="PS51677"/>
    </source>
</evidence>
<organism evidence="19 20">
    <name type="scientific">Wickerhamomyces ciferrii (strain ATCC 14091 / BCRC 22168 / CBS 111 / JCM 3599 / NBRC 0793 / NRRL Y-1031 F-60-10)</name>
    <name type="common">Yeast</name>
    <name type="synonym">Pichia ciferrii</name>
    <dbReference type="NCBI Taxonomy" id="1206466"/>
    <lineage>
        <taxon>Eukaryota</taxon>
        <taxon>Fungi</taxon>
        <taxon>Dikarya</taxon>
        <taxon>Ascomycota</taxon>
        <taxon>Saccharomycotina</taxon>
        <taxon>Saccharomycetes</taxon>
        <taxon>Phaffomycetales</taxon>
        <taxon>Wickerhamomycetaceae</taxon>
        <taxon>Wickerhamomyces</taxon>
    </lineage>
</organism>
<protein>
    <recommendedName>
        <fullName evidence="12">chitin deacetylase</fullName>
        <ecNumber evidence="12">3.5.1.41</ecNumber>
    </recommendedName>
</protein>
<evidence type="ECO:0000256" key="2">
    <source>
        <dbReference type="ARBA" id="ARBA00010973"/>
    </source>
</evidence>
<keyword evidence="11" id="KW-0119">Carbohydrate metabolism</keyword>
<dbReference type="PANTHER" id="PTHR10587:SF133">
    <property type="entry name" value="CHITIN DEACETYLASE 1-RELATED"/>
    <property type="match status" value="1"/>
</dbReference>
<dbReference type="InterPro" id="IPR011330">
    <property type="entry name" value="Glyco_hydro/deAcase_b/a-brl"/>
</dbReference>
<dbReference type="GO" id="GO:0000272">
    <property type="term" value="P:polysaccharide catabolic process"/>
    <property type="evidence" value="ECO:0007669"/>
    <property type="project" value="UniProtKB-KW"/>
</dbReference>
<dbReference type="GO" id="GO:0006032">
    <property type="term" value="P:chitin catabolic process"/>
    <property type="evidence" value="ECO:0007669"/>
    <property type="project" value="UniProtKB-KW"/>
</dbReference>
<evidence type="ECO:0000256" key="9">
    <source>
        <dbReference type="ARBA" id="ARBA00023180"/>
    </source>
</evidence>
<keyword evidence="6 19" id="KW-0378">Hydrolase</keyword>
<evidence type="ECO:0000256" key="7">
    <source>
        <dbReference type="ARBA" id="ARBA00022969"/>
    </source>
</evidence>
<comment type="similarity">
    <text evidence="2">Belongs to the polysaccharide deacetylase family.</text>
</comment>
<keyword evidence="20" id="KW-1185">Reference proteome</keyword>
<dbReference type="STRING" id="1206466.K0KWZ6"/>
<dbReference type="InterPro" id="IPR002509">
    <property type="entry name" value="NODB_dom"/>
</dbReference>
<dbReference type="EMBL" id="CAIF01000253">
    <property type="protein sequence ID" value="CCH46572.1"/>
    <property type="molecule type" value="Genomic_DNA"/>
</dbReference>
<accession>K0KWZ6</accession>
<gene>
    <name evidence="19" type="ORF">BN7_6165</name>
</gene>
<dbReference type="PANTHER" id="PTHR10587">
    <property type="entry name" value="GLYCOSYL TRANSFERASE-RELATED"/>
    <property type="match status" value="1"/>
</dbReference>
<evidence type="ECO:0000256" key="11">
    <source>
        <dbReference type="ARBA" id="ARBA00023326"/>
    </source>
</evidence>
<keyword evidence="7" id="KW-0749">Sporulation</keyword>
<evidence type="ECO:0000313" key="20">
    <source>
        <dbReference type="Proteomes" id="UP000009328"/>
    </source>
</evidence>
<dbReference type="GO" id="GO:0008061">
    <property type="term" value="F:chitin binding"/>
    <property type="evidence" value="ECO:0007669"/>
    <property type="project" value="UniProtKB-KW"/>
</dbReference>
<keyword evidence="9" id="KW-0325">Glycoprotein</keyword>
<evidence type="ECO:0000256" key="12">
    <source>
        <dbReference type="ARBA" id="ARBA00024056"/>
    </source>
</evidence>
<dbReference type="EC" id="3.5.1.41" evidence="12"/>
<comment type="subcellular location">
    <subcellularLocation>
        <location evidence="15">Prospore</location>
    </subcellularLocation>
</comment>
<dbReference type="Gene3D" id="3.20.20.370">
    <property type="entry name" value="Glycoside hydrolase/deacetylase"/>
    <property type="match status" value="1"/>
</dbReference>
<keyword evidence="8" id="KW-0146">Chitin degradation</keyword>
<feature type="signal peptide" evidence="17">
    <location>
        <begin position="1"/>
        <end position="22"/>
    </location>
</feature>
<evidence type="ECO:0000256" key="6">
    <source>
        <dbReference type="ARBA" id="ARBA00022801"/>
    </source>
</evidence>
<dbReference type="AlphaFoldDB" id="K0KWZ6"/>
<comment type="caution">
    <text evidence="19">The sequence shown here is derived from an EMBL/GenBank/DDBJ whole genome shotgun (WGS) entry which is preliminary data.</text>
</comment>
<dbReference type="Proteomes" id="UP000009328">
    <property type="component" value="Unassembled WGS sequence"/>
</dbReference>